<proteinExistence type="predicted"/>
<feature type="region of interest" description="Disordered" evidence="1">
    <location>
        <begin position="1"/>
        <end position="67"/>
    </location>
</feature>
<organism evidence="2 3">
    <name type="scientific">Aspergillus kawachii</name>
    <name type="common">White koji mold</name>
    <name type="synonym">Aspergillus awamori var. kawachi</name>
    <dbReference type="NCBI Taxonomy" id="1069201"/>
    <lineage>
        <taxon>Eukaryota</taxon>
        <taxon>Fungi</taxon>
        <taxon>Dikarya</taxon>
        <taxon>Ascomycota</taxon>
        <taxon>Pezizomycotina</taxon>
        <taxon>Eurotiomycetes</taxon>
        <taxon>Eurotiomycetidae</taxon>
        <taxon>Eurotiales</taxon>
        <taxon>Aspergillaceae</taxon>
        <taxon>Aspergillus</taxon>
        <taxon>Aspergillus subgen. Circumdati</taxon>
    </lineage>
</organism>
<evidence type="ECO:0000256" key="1">
    <source>
        <dbReference type="SAM" id="MobiDB-lite"/>
    </source>
</evidence>
<evidence type="ECO:0000313" key="3">
    <source>
        <dbReference type="Proteomes" id="UP000075230"/>
    </source>
</evidence>
<reference evidence="3" key="2">
    <citation type="submission" date="2016-02" db="EMBL/GenBank/DDBJ databases">
        <title>Genome sequencing of Aspergillus luchuensis NBRC 4314.</title>
        <authorList>
            <person name="Yamada O."/>
        </authorList>
    </citation>
    <scope>NUCLEOTIDE SEQUENCE [LARGE SCALE GENOMIC DNA]</scope>
    <source>
        <strain evidence="3">RIB 2604</strain>
    </source>
</reference>
<sequence>MPPYAMAVKRPRRLARIPPENLSSNTSRAWPAGAKLSPRFLASAQPSPETKTKLPRSIASPSAETLPSSEALQPYSIHAQAGWGAYPVQACESLSTHTQIDHRKDGPILACFGYELAKVPRDGIHRPWFLPLKAA</sequence>
<dbReference type="EMBL" id="BCWF01000018">
    <property type="protein sequence ID" value="GAT24670.1"/>
    <property type="molecule type" value="Genomic_DNA"/>
</dbReference>
<dbReference type="VEuPathDB" id="FungiDB:ASPFODRAFT_717399"/>
<dbReference type="AlphaFoldDB" id="A0A146FF98"/>
<accession>A0A146FF98</accession>
<name>A0A146FF98_ASPKA</name>
<comment type="caution">
    <text evidence="2">The sequence shown here is derived from an EMBL/GenBank/DDBJ whole genome shotgun (WGS) entry which is preliminary data.</text>
</comment>
<reference evidence="2 3" key="1">
    <citation type="journal article" date="2016" name="DNA Res.">
        <title>Genome sequence of Aspergillus luchuensis NBRC 4314.</title>
        <authorList>
            <person name="Yamada O."/>
            <person name="Machida M."/>
            <person name="Hosoyama A."/>
            <person name="Goto M."/>
            <person name="Takahashi T."/>
            <person name="Futagami T."/>
            <person name="Yamagata Y."/>
            <person name="Takeuchi M."/>
            <person name="Kobayashi T."/>
            <person name="Koike H."/>
            <person name="Abe K."/>
            <person name="Asai K."/>
            <person name="Arita M."/>
            <person name="Fujita N."/>
            <person name="Fukuda K."/>
            <person name="Higa K."/>
            <person name="Horikawa H."/>
            <person name="Ishikawa T."/>
            <person name="Jinno K."/>
            <person name="Kato Y."/>
            <person name="Kirimura K."/>
            <person name="Mizutani O."/>
            <person name="Nakasone K."/>
            <person name="Sano M."/>
            <person name="Shiraishi Y."/>
            <person name="Tsukahara M."/>
            <person name="Gomi K."/>
        </authorList>
    </citation>
    <scope>NUCLEOTIDE SEQUENCE [LARGE SCALE GENOMIC DNA]</scope>
    <source>
        <strain evidence="2 3">RIB 2604</strain>
    </source>
</reference>
<dbReference type="Proteomes" id="UP000075230">
    <property type="component" value="Unassembled WGS sequence"/>
</dbReference>
<evidence type="ECO:0000313" key="2">
    <source>
        <dbReference type="EMBL" id="GAT24670.1"/>
    </source>
</evidence>
<protein>
    <submittedName>
        <fullName evidence="2">Mitochondrial carrier protein</fullName>
    </submittedName>
</protein>
<gene>
    <name evidence="2" type="ORF">RIB2604_01805000</name>
</gene>